<evidence type="ECO:0000313" key="2">
    <source>
        <dbReference type="Proteomes" id="UP001300015"/>
    </source>
</evidence>
<reference evidence="1 2" key="1">
    <citation type="submission" date="2022-07" db="EMBL/GenBank/DDBJ databases">
        <title>Pantoea trifolii sp. nov. isolated from root nodules of Trifolium rubens.</title>
        <authorList>
            <person name="Kalita M."/>
            <person name="Wdowiak-Wrobel S."/>
            <person name="Marek-Kozaczuk M."/>
            <person name="Palusinska-Szysz M."/>
            <person name="Sokolowski W."/>
            <person name="Coutinho T."/>
            <person name="Hlahane L."/>
        </authorList>
    </citation>
    <scope>NUCLEOTIDE SEQUENCE [LARGE SCALE GENOMIC DNA]</scope>
    <source>
        <strain evidence="1 2">MMK2</strain>
    </source>
</reference>
<keyword evidence="2" id="KW-1185">Reference proteome</keyword>
<sequence>MNGDPTQAEYDCHLWRPGMLKIDLDYEKGLHIAVALAERDHIFYHSLPFLA</sequence>
<accession>A0ABT1VLW7</accession>
<dbReference type="Proteomes" id="UP001300015">
    <property type="component" value="Unassembled WGS sequence"/>
</dbReference>
<dbReference type="RefSeq" id="WP_256697027.1">
    <property type="nucleotide sequence ID" value="NZ_JANIES010000001.1"/>
</dbReference>
<comment type="caution">
    <text evidence="1">The sequence shown here is derived from an EMBL/GenBank/DDBJ whole genome shotgun (WGS) entry which is preliminary data.</text>
</comment>
<organism evidence="1 2">
    <name type="scientific">Pantoea trifolii</name>
    <dbReference type="NCBI Taxonomy" id="2968030"/>
    <lineage>
        <taxon>Bacteria</taxon>
        <taxon>Pseudomonadati</taxon>
        <taxon>Pseudomonadota</taxon>
        <taxon>Gammaproteobacteria</taxon>
        <taxon>Enterobacterales</taxon>
        <taxon>Erwiniaceae</taxon>
        <taxon>Pantoea</taxon>
    </lineage>
</organism>
<protein>
    <submittedName>
        <fullName evidence="1">Uncharacterized protein</fullName>
    </submittedName>
</protein>
<name>A0ABT1VLW7_9GAMM</name>
<dbReference type="EMBL" id="JANIET010000001">
    <property type="protein sequence ID" value="MCQ8228523.1"/>
    <property type="molecule type" value="Genomic_DNA"/>
</dbReference>
<evidence type="ECO:0000313" key="1">
    <source>
        <dbReference type="EMBL" id="MCQ8228523.1"/>
    </source>
</evidence>
<proteinExistence type="predicted"/>
<gene>
    <name evidence="1" type="ORF">NQH49_13660</name>
</gene>